<dbReference type="Gene3D" id="3.40.33.10">
    <property type="entry name" value="CAP"/>
    <property type="match status" value="1"/>
</dbReference>
<gene>
    <name evidence="1" type="primary">Necator_chrI.g517</name>
    <name evidence="1" type="ORF">RB195_004395</name>
</gene>
<proteinExistence type="predicted"/>
<accession>A0ABR1BHR9</accession>
<organism evidence="1 2">
    <name type="scientific">Necator americanus</name>
    <name type="common">Human hookworm</name>
    <dbReference type="NCBI Taxonomy" id="51031"/>
    <lineage>
        <taxon>Eukaryota</taxon>
        <taxon>Metazoa</taxon>
        <taxon>Ecdysozoa</taxon>
        <taxon>Nematoda</taxon>
        <taxon>Chromadorea</taxon>
        <taxon>Rhabditida</taxon>
        <taxon>Rhabditina</taxon>
        <taxon>Rhabditomorpha</taxon>
        <taxon>Strongyloidea</taxon>
        <taxon>Ancylostomatidae</taxon>
        <taxon>Bunostominae</taxon>
        <taxon>Necator</taxon>
    </lineage>
</organism>
<dbReference type="Proteomes" id="UP001303046">
    <property type="component" value="Unassembled WGS sequence"/>
</dbReference>
<dbReference type="InterPro" id="IPR035940">
    <property type="entry name" value="CAP_sf"/>
</dbReference>
<reference evidence="1 2" key="1">
    <citation type="submission" date="2023-08" db="EMBL/GenBank/DDBJ databases">
        <title>A Necator americanus chromosomal reference genome.</title>
        <authorList>
            <person name="Ilik V."/>
            <person name="Petrzelkova K.J."/>
            <person name="Pardy F."/>
            <person name="Fuh T."/>
            <person name="Niatou-Singa F.S."/>
            <person name="Gouil Q."/>
            <person name="Baker L."/>
            <person name="Ritchie M.E."/>
            <person name="Jex A.R."/>
            <person name="Gazzola D."/>
            <person name="Li H."/>
            <person name="Toshio Fujiwara R."/>
            <person name="Zhan B."/>
            <person name="Aroian R.V."/>
            <person name="Pafco B."/>
            <person name="Schwarz E.M."/>
        </authorList>
    </citation>
    <scope>NUCLEOTIDE SEQUENCE [LARGE SCALE GENOMIC DNA]</scope>
    <source>
        <strain evidence="1 2">Aroian</strain>
        <tissue evidence="1">Whole animal</tissue>
    </source>
</reference>
<comment type="caution">
    <text evidence="1">The sequence shown here is derived from an EMBL/GenBank/DDBJ whole genome shotgun (WGS) entry which is preliminary data.</text>
</comment>
<evidence type="ECO:0000313" key="2">
    <source>
        <dbReference type="Proteomes" id="UP001303046"/>
    </source>
</evidence>
<evidence type="ECO:0000313" key="1">
    <source>
        <dbReference type="EMBL" id="KAK6726051.1"/>
    </source>
</evidence>
<keyword evidence="2" id="KW-1185">Reference proteome</keyword>
<sequence length="117" mass="13362">MEGHSQHAKSIPFSILDSRHPTFTSVYALAALIRSNRTVLKQMIYPEATRYGCWVKGIEKKSKCLVKGVCLFDKKAPDDFDIEKIGDKQKCRIGHDEDCDYVTPATCKYPLCYIKEK</sequence>
<name>A0ABR1BHR9_NECAM</name>
<protein>
    <submittedName>
        <fullName evidence="1">Uncharacterized protein</fullName>
    </submittedName>
</protein>
<dbReference type="EMBL" id="JAVFWL010000001">
    <property type="protein sequence ID" value="KAK6726051.1"/>
    <property type="molecule type" value="Genomic_DNA"/>
</dbReference>